<dbReference type="OrthoDB" id="35334at2157"/>
<dbReference type="EMBL" id="JAGGMV010000001">
    <property type="protein sequence ID" value="MBP2201162.1"/>
    <property type="molecule type" value="Genomic_DNA"/>
</dbReference>
<organism evidence="13 14">
    <name type="scientific">Methanococcus voltae</name>
    <dbReference type="NCBI Taxonomy" id="2188"/>
    <lineage>
        <taxon>Archaea</taxon>
        <taxon>Methanobacteriati</taxon>
        <taxon>Methanobacteriota</taxon>
        <taxon>Methanomada group</taxon>
        <taxon>Methanococci</taxon>
        <taxon>Methanococcales</taxon>
        <taxon>Methanococcaceae</taxon>
        <taxon>Methanococcus</taxon>
    </lineage>
</organism>
<evidence type="ECO:0000313" key="14">
    <source>
        <dbReference type="Proteomes" id="UP000740329"/>
    </source>
</evidence>
<accession>A0A8J7US21</accession>
<dbReference type="Pfam" id="PF04422">
    <property type="entry name" value="FrhB_FdhB_N"/>
    <property type="match status" value="1"/>
</dbReference>
<evidence type="ECO:0000256" key="8">
    <source>
        <dbReference type="ARBA" id="ARBA00038369"/>
    </source>
</evidence>
<dbReference type="Pfam" id="PF13183">
    <property type="entry name" value="Fer4_8"/>
    <property type="match status" value="1"/>
</dbReference>
<dbReference type="GO" id="GO:0051536">
    <property type="term" value="F:iron-sulfur cluster binding"/>
    <property type="evidence" value="ECO:0007669"/>
    <property type="project" value="UniProtKB-KW"/>
</dbReference>
<dbReference type="Proteomes" id="UP000740329">
    <property type="component" value="Unassembled WGS sequence"/>
</dbReference>
<comment type="caution">
    <text evidence="13">The sequence shown here is derived from an EMBL/GenBank/DDBJ whole genome shotgun (WGS) entry which is preliminary data.</text>
</comment>
<evidence type="ECO:0000256" key="5">
    <source>
        <dbReference type="ARBA" id="ARBA00023002"/>
    </source>
</evidence>
<dbReference type="InterPro" id="IPR017900">
    <property type="entry name" value="4Fe4S_Fe_S_CS"/>
</dbReference>
<keyword evidence="4" id="KW-0862">Zinc</keyword>
<comment type="cofactor">
    <cofactor evidence="2">
        <name>FAD</name>
        <dbReference type="ChEBI" id="CHEBI:57692"/>
    </cofactor>
</comment>
<keyword evidence="7" id="KW-0411">Iron-sulfur</keyword>
<dbReference type="InterPro" id="IPR045220">
    <property type="entry name" value="FRHB/FDHB/HCAR-like"/>
</dbReference>
<gene>
    <name evidence="13" type="ORF">J3E07_000560</name>
</gene>
<evidence type="ECO:0000256" key="7">
    <source>
        <dbReference type="ARBA" id="ARBA00023014"/>
    </source>
</evidence>
<dbReference type="GO" id="GO:0052592">
    <property type="term" value="F:oxidoreductase activity, acting on CH or CH2 groups, with an iron-sulfur protein as acceptor"/>
    <property type="evidence" value="ECO:0007669"/>
    <property type="project" value="TreeGrafter"/>
</dbReference>
<keyword evidence="6" id="KW-0408">Iron</keyword>
<dbReference type="SUPFAM" id="SSF46548">
    <property type="entry name" value="alpha-helical ferredoxin"/>
    <property type="match status" value="1"/>
</dbReference>
<dbReference type="Gene3D" id="1.10.1060.10">
    <property type="entry name" value="Alpha-helical ferredoxin"/>
    <property type="match status" value="1"/>
</dbReference>
<comment type="similarity">
    <text evidence="8">Belongs to the FrhB family.</text>
</comment>
<evidence type="ECO:0000256" key="10">
    <source>
        <dbReference type="ARBA" id="ARBA00049724"/>
    </source>
</evidence>
<feature type="domain" description="4Fe-4S ferredoxin-type" evidence="12">
    <location>
        <begin position="324"/>
        <end position="353"/>
    </location>
</feature>
<dbReference type="InterPro" id="IPR007516">
    <property type="entry name" value="Co_F420_Hydgase/DH_bsu_N"/>
</dbReference>
<name>A0A8J7US21_METVO</name>
<dbReference type="RefSeq" id="WP_209590619.1">
    <property type="nucleotide sequence ID" value="NZ_JAGGMU010000001.1"/>
</dbReference>
<evidence type="ECO:0000256" key="4">
    <source>
        <dbReference type="ARBA" id="ARBA00022833"/>
    </source>
</evidence>
<dbReference type="PANTHER" id="PTHR31332">
    <property type="entry name" value="7-HYDROXYMETHYL CHLOROPHYLL A REDUCTASE, CHLOROPLASTIC"/>
    <property type="match status" value="1"/>
</dbReference>
<evidence type="ECO:0000256" key="1">
    <source>
        <dbReference type="ARBA" id="ARBA00001947"/>
    </source>
</evidence>
<dbReference type="PROSITE" id="PS00198">
    <property type="entry name" value="4FE4S_FER_1"/>
    <property type="match status" value="2"/>
</dbReference>
<dbReference type="InterPro" id="IPR009051">
    <property type="entry name" value="Helical_ferredxn"/>
</dbReference>
<evidence type="ECO:0000256" key="3">
    <source>
        <dbReference type="ARBA" id="ARBA00022723"/>
    </source>
</evidence>
<evidence type="ECO:0000259" key="12">
    <source>
        <dbReference type="PROSITE" id="PS51379"/>
    </source>
</evidence>
<dbReference type="GO" id="GO:0046872">
    <property type="term" value="F:metal ion binding"/>
    <property type="evidence" value="ECO:0007669"/>
    <property type="project" value="UniProtKB-KW"/>
</dbReference>
<evidence type="ECO:0000256" key="2">
    <source>
        <dbReference type="ARBA" id="ARBA00001974"/>
    </source>
</evidence>
<dbReference type="EC" id="1.17.98.3" evidence="10"/>
<keyword evidence="5 13" id="KW-0560">Oxidoreductase</keyword>
<dbReference type="InterPro" id="IPR017896">
    <property type="entry name" value="4Fe4S_Fe-S-bd"/>
</dbReference>
<keyword evidence="3" id="KW-0479">Metal-binding</keyword>
<evidence type="ECO:0000256" key="6">
    <source>
        <dbReference type="ARBA" id="ARBA00023004"/>
    </source>
</evidence>
<dbReference type="GO" id="GO:0043794">
    <property type="term" value="F:formate dehydrogenase (coenzyme F420) activity"/>
    <property type="evidence" value="ECO:0007669"/>
    <property type="project" value="UniProtKB-EC"/>
</dbReference>
<dbReference type="PANTHER" id="PTHR31332:SF6">
    <property type="entry name" value="FORMATE DEHYDROGENASE SUBUNIT BETA"/>
    <property type="match status" value="1"/>
</dbReference>
<feature type="region of interest" description="Disordered" evidence="11">
    <location>
        <begin position="364"/>
        <end position="386"/>
    </location>
</feature>
<dbReference type="Pfam" id="PF04432">
    <property type="entry name" value="FrhB_FdhB_C"/>
    <property type="match status" value="1"/>
</dbReference>
<evidence type="ECO:0000256" key="11">
    <source>
        <dbReference type="SAM" id="MobiDB-lite"/>
    </source>
</evidence>
<evidence type="ECO:0000313" key="13">
    <source>
        <dbReference type="EMBL" id="MBP2201162.1"/>
    </source>
</evidence>
<evidence type="ECO:0000256" key="9">
    <source>
        <dbReference type="ARBA" id="ARBA00047971"/>
    </source>
</evidence>
<sequence>MGDMYYVQASDPEILSKGECGGAVTALFKYLLDSKLVDGVLTLKKGQDVYDAIPTYVTNSEDLLKTAGSLHCAPTMWGGIIKEHLKGQKIAVPVKPCDMKAIVELAKRAQIDLDNVYMIGLNCGGTVPPQTALEMIKLFYEVDPFDVVKEEIDKGKFIIELKDGTHKAIKMHDLEHDGYGRRDNCQRCDVKVPRKADVACGNWGVIGEDAGKWTFVEVNTEKGQKLIKDAEKEGFIKTKAPNPKGIEIRDKVEKTMLKMSESGKTSQLETDYPDLSEWDEYFNRCIKCYGCRDACPVCFCVECAIPDFTTKGQIPPEPLMFHGVRMAHMAYSCVNCGQCTDVCPMEIPVAKIFHKVQERTRKESGYQAGVDDTMPPLMDSPCGGQH</sequence>
<protein>
    <recommendedName>
        <fullName evidence="10">formate dehydrogenase (coenzyme F420)</fullName>
        <ecNumber evidence="10">1.17.98.3</ecNumber>
    </recommendedName>
</protein>
<comment type="cofactor">
    <cofactor evidence="1">
        <name>Zn(2+)</name>
        <dbReference type="ChEBI" id="CHEBI:29105"/>
    </cofactor>
</comment>
<reference evidence="13" key="1">
    <citation type="submission" date="2021-03" db="EMBL/GenBank/DDBJ databases">
        <title>Genomic Encyclopedia of Type Strains, Phase IV (KMG-V): Genome sequencing to study the core and pangenomes of soil and plant-associated prokaryotes.</title>
        <authorList>
            <person name="Whitman W."/>
        </authorList>
    </citation>
    <scope>NUCLEOTIDE SEQUENCE</scope>
    <source>
        <strain evidence="13">C4</strain>
    </source>
</reference>
<proteinExistence type="inferred from homology"/>
<comment type="catalytic activity">
    <reaction evidence="9">
        <text>oxidized coenzyme F420-(gamma-L-Glu)(n) + formate + 2 H(+) = reduced coenzyme F420-(gamma-L-Glu)(n) + CO2</text>
        <dbReference type="Rhea" id="RHEA:42764"/>
        <dbReference type="Rhea" id="RHEA-COMP:12939"/>
        <dbReference type="Rhea" id="RHEA-COMP:14378"/>
        <dbReference type="ChEBI" id="CHEBI:15378"/>
        <dbReference type="ChEBI" id="CHEBI:15740"/>
        <dbReference type="ChEBI" id="CHEBI:16526"/>
        <dbReference type="ChEBI" id="CHEBI:133980"/>
        <dbReference type="ChEBI" id="CHEBI:139511"/>
        <dbReference type="EC" id="1.17.98.3"/>
    </reaction>
</comment>
<dbReference type="PROSITE" id="PS51379">
    <property type="entry name" value="4FE4S_FER_2"/>
    <property type="match status" value="1"/>
</dbReference>
<dbReference type="InterPro" id="IPR007525">
    <property type="entry name" value="FrhB_FdhB_C"/>
</dbReference>
<dbReference type="AlphaFoldDB" id="A0A8J7US21"/>